<name>A0ABS2TSW9_9ACTN</name>
<evidence type="ECO:0000256" key="2">
    <source>
        <dbReference type="ARBA" id="ARBA00023015"/>
    </source>
</evidence>
<dbReference type="InterPro" id="IPR005119">
    <property type="entry name" value="LysR_subst-bd"/>
</dbReference>
<accession>A0ABS2TSW9</accession>
<keyword evidence="2" id="KW-0805">Transcription regulation</keyword>
<dbReference type="PRINTS" id="PR00039">
    <property type="entry name" value="HTHLYSR"/>
</dbReference>
<dbReference type="PANTHER" id="PTHR30346:SF17">
    <property type="entry name" value="LYSR FAMILY TRANSCRIPTIONAL REGULATOR"/>
    <property type="match status" value="1"/>
</dbReference>
<proteinExistence type="inferred from homology"/>
<feature type="domain" description="HTH lysR-type" evidence="6">
    <location>
        <begin position="2"/>
        <end position="59"/>
    </location>
</feature>
<sequence length="330" mass="34274">MPSLRALECLVAVADSGSITQAALLLHSSQPAVSHQIASLERETRTVLLRREPRGVKLTPAGRAAVADARRAIEAAASAVRSARAAGQAAGGVLRLACAQSLSVALLAPVIRQWHRRYPEVAITLRESTAMDELLGLVDSDEVDVALLPGPPPGSLTVTAVAEEEIVLTAPTGHPLAERPAVRLEDLQGAPLVHFAPDNGLGAWLDRSLARAGVHPETVMRTSVTAAAPQLAAAGLGVAVSPVSAVSDGFPGAVRSFSPRWVRQLVAVTAGEPDPLVARFIGNLRSHGVRVPRGVRTQLTEGGAEGDPDSGTDGGPAAGKEKRDRHPSNR</sequence>
<comment type="caution">
    <text evidence="7">The sequence shown here is derived from an EMBL/GenBank/DDBJ whole genome shotgun (WGS) entry which is preliminary data.</text>
</comment>
<dbReference type="EMBL" id="JADKYB010000008">
    <property type="protein sequence ID" value="MBM9506172.1"/>
    <property type="molecule type" value="Genomic_DNA"/>
</dbReference>
<dbReference type="InterPro" id="IPR036388">
    <property type="entry name" value="WH-like_DNA-bd_sf"/>
</dbReference>
<evidence type="ECO:0000256" key="1">
    <source>
        <dbReference type="ARBA" id="ARBA00009437"/>
    </source>
</evidence>
<dbReference type="InterPro" id="IPR036390">
    <property type="entry name" value="WH_DNA-bd_sf"/>
</dbReference>
<reference evidence="7 8" key="1">
    <citation type="submission" date="2021-01" db="EMBL/GenBank/DDBJ databases">
        <title>Streptomyces acididurans sp. nov., isolated from a peat swamp forest soil.</title>
        <authorList>
            <person name="Chantavorakit T."/>
            <person name="Duangmal K."/>
        </authorList>
    </citation>
    <scope>NUCLEOTIDE SEQUENCE [LARGE SCALE GENOMIC DNA]</scope>
    <source>
        <strain evidence="7 8">KK5PA1</strain>
    </source>
</reference>
<evidence type="ECO:0000256" key="5">
    <source>
        <dbReference type="SAM" id="MobiDB-lite"/>
    </source>
</evidence>
<evidence type="ECO:0000259" key="6">
    <source>
        <dbReference type="PROSITE" id="PS50931"/>
    </source>
</evidence>
<comment type="similarity">
    <text evidence="1">Belongs to the LysR transcriptional regulatory family.</text>
</comment>
<dbReference type="Proteomes" id="UP000749040">
    <property type="component" value="Unassembled WGS sequence"/>
</dbReference>
<dbReference type="PANTHER" id="PTHR30346">
    <property type="entry name" value="TRANSCRIPTIONAL DUAL REGULATOR HCAR-RELATED"/>
    <property type="match status" value="1"/>
</dbReference>
<feature type="region of interest" description="Disordered" evidence="5">
    <location>
        <begin position="293"/>
        <end position="330"/>
    </location>
</feature>
<dbReference type="InterPro" id="IPR000847">
    <property type="entry name" value="LysR_HTH_N"/>
</dbReference>
<feature type="compositionally biased region" description="Basic and acidic residues" evidence="5">
    <location>
        <begin position="319"/>
        <end position="330"/>
    </location>
</feature>
<dbReference type="Pfam" id="PF00126">
    <property type="entry name" value="HTH_1"/>
    <property type="match status" value="1"/>
</dbReference>
<evidence type="ECO:0000313" key="8">
    <source>
        <dbReference type="Proteomes" id="UP000749040"/>
    </source>
</evidence>
<keyword evidence="4" id="KW-0804">Transcription</keyword>
<dbReference type="Pfam" id="PF03466">
    <property type="entry name" value="LysR_substrate"/>
    <property type="match status" value="1"/>
</dbReference>
<dbReference type="SUPFAM" id="SSF46785">
    <property type="entry name" value="Winged helix' DNA-binding domain"/>
    <property type="match status" value="1"/>
</dbReference>
<dbReference type="Gene3D" id="1.10.10.10">
    <property type="entry name" value="Winged helix-like DNA-binding domain superfamily/Winged helix DNA-binding domain"/>
    <property type="match status" value="1"/>
</dbReference>
<keyword evidence="8" id="KW-1185">Reference proteome</keyword>
<dbReference type="CDD" id="cd05466">
    <property type="entry name" value="PBP2_LTTR_substrate"/>
    <property type="match status" value="1"/>
</dbReference>
<organism evidence="7 8">
    <name type="scientific">Actinacidiphila acididurans</name>
    <dbReference type="NCBI Taxonomy" id="2784346"/>
    <lineage>
        <taxon>Bacteria</taxon>
        <taxon>Bacillati</taxon>
        <taxon>Actinomycetota</taxon>
        <taxon>Actinomycetes</taxon>
        <taxon>Kitasatosporales</taxon>
        <taxon>Streptomycetaceae</taxon>
        <taxon>Actinacidiphila</taxon>
    </lineage>
</organism>
<dbReference type="SUPFAM" id="SSF53850">
    <property type="entry name" value="Periplasmic binding protein-like II"/>
    <property type="match status" value="1"/>
</dbReference>
<dbReference type="Gene3D" id="3.40.190.290">
    <property type="match status" value="1"/>
</dbReference>
<evidence type="ECO:0000256" key="3">
    <source>
        <dbReference type="ARBA" id="ARBA00023125"/>
    </source>
</evidence>
<protein>
    <submittedName>
        <fullName evidence="7">LysR family transcriptional regulator</fullName>
    </submittedName>
</protein>
<keyword evidence="3" id="KW-0238">DNA-binding</keyword>
<gene>
    <name evidence="7" type="ORF">ITX44_16750</name>
</gene>
<dbReference type="PROSITE" id="PS50931">
    <property type="entry name" value="HTH_LYSR"/>
    <property type="match status" value="1"/>
</dbReference>
<evidence type="ECO:0000313" key="7">
    <source>
        <dbReference type="EMBL" id="MBM9506172.1"/>
    </source>
</evidence>
<evidence type="ECO:0000256" key="4">
    <source>
        <dbReference type="ARBA" id="ARBA00023163"/>
    </source>
</evidence>
<dbReference type="RefSeq" id="WP_205358035.1">
    <property type="nucleotide sequence ID" value="NZ_JADKYB010000008.1"/>
</dbReference>